<dbReference type="PROSITE" id="PS51294">
    <property type="entry name" value="HTH_MYB"/>
    <property type="match status" value="2"/>
</dbReference>
<evidence type="ECO:0000259" key="5">
    <source>
        <dbReference type="PROSITE" id="PS50090"/>
    </source>
</evidence>
<protein>
    <submittedName>
        <fullName evidence="7">Uncharacterized protein</fullName>
    </submittedName>
</protein>
<comment type="subcellular location">
    <subcellularLocation>
        <location evidence="1">Nucleus</location>
    </subcellularLocation>
</comment>
<comment type="caution">
    <text evidence="7">The sequence shown here is derived from an EMBL/GenBank/DDBJ whole genome shotgun (WGS) entry which is preliminary data.</text>
</comment>
<dbReference type="InterPro" id="IPR009057">
    <property type="entry name" value="Homeodomain-like_sf"/>
</dbReference>
<dbReference type="SMART" id="SM00717">
    <property type="entry name" value="SANT"/>
    <property type="match status" value="2"/>
</dbReference>
<keyword evidence="3" id="KW-0539">Nucleus</keyword>
<organism evidence="7 8">
    <name type="scientific">Stylosanthes scabra</name>
    <dbReference type="NCBI Taxonomy" id="79078"/>
    <lineage>
        <taxon>Eukaryota</taxon>
        <taxon>Viridiplantae</taxon>
        <taxon>Streptophyta</taxon>
        <taxon>Embryophyta</taxon>
        <taxon>Tracheophyta</taxon>
        <taxon>Spermatophyta</taxon>
        <taxon>Magnoliopsida</taxon>
        <taxon>eudicotyledons</taxon>
        <taxon>Gunneridae</taxon>
        <taxon>Pentapetalae</taxon>
        <taxon>rosids</taxon>
        <taxon>fabids</taxon>
        <taxon>Fabales</taxon>
        <taxon>Fabaceae</taxon>
        <taxon>Papilionoideae</taxon>
        <taxon>50 kb inversion clade</taxon>
        <taxon>dalbergioids sensu lato</taxon>
        <taxon>Dalbergieae</taxon>
        <taxon>Pterocarpus clade</taxon>
        <taxon>Stylosanthes</taxon>
    </lineage>
</organism>
<feature type="region of interest" description="Disordered" evidence="4">
    <location>
        <begin position="122"/>
        <end position="146"/>
    </location>
</feature>
<keyword evidence="8" id="KW-1185">Reference proteome</keyword>
<evidence type="ECO:0000259" key="6">
    <source>
        <dbReference type="PROSITE" id="PS51294"/>
    </source>
</evidence>
<name>A0ABU6U4P1_9FABA</name>
<feature type="domain" description="HTH myb-type" evidence="6">
    <location>
        <begin position="64"/>
        <end position="118"/>
    </location>
</feature>
<evidence type="ECO:0000256" key="3">
    <source>
        <dbReference type="ARBA" id="ARBA00023242"/>
    </source>
</evidence>
<dbReference type="PROSITE" id="PS50090">
    <property type="entry name" value="MYB_LIKE"/>
    <property type="match status" value="2"/>
</dbReference>
<accession>A0ABU6U4P1</accession>
<reference evidence="7 8" key="1">
    <citation type="journal article" date="2023" name="Plants (Basel)">
        <title>Bridging the Gap: Combining Genomics and Transcriptomics Approaches to Understand Stylosanthes scabra, an Orphan Legume from the Brazilian Caatinga.</title>
        <authorList>
            <person name="Ferreira-Neto J.R.C."/>
            <person name="da Silva M.D."/>
            <person name="Binneck E."/>
            <person name="de Melo N.F."/>
            <person name="da Silva R.H."/>
            <person name="de Melo A.L.T.M."/>
            <person name="Pandolfi V."/>
            <person name="Bustamante F.O."/>
            <person name="Brasileiro-Vidal A.C."/>
            <person name="Benko-Iseppon A.M."/>
        </authorList>
    </citation>
    <scope>NUCLEOTIDE SEQUENCE [LARGE SCALE GENOMIC DNA]</scope>
    <source>
        <tissue evidence="7">Leaves</tissue>
    </source>
</reference>
<dbReference type="Proteomes" id="UP001341840">
    <property type="component" value="Unassembled WGS sequence"/>
</dbReference>
<dbReference type="InterPro" id="IPR017930">
    <property type="entry name" value="Myb_dom"/>
</dbReference>
<dbReference type="InterPro" id="IPR001005">
    <property type="entry name" value="SANT/Myb"/>
</dbReference>
<evidence type="ECO:0000256" key="1">
    <source>
        <dbReference type="ARBA" id="ARBA00004123"/>
    </source>
</evidence>
<keyword evidence="2" id="KW-0238">DNA-binding</keyword>
<dbReference type="Gene3D" id="1.10.10.60">
    <property type="entry name" value="Homeodomain-like"/>
    <property type="match status" value="2"/>
</dbReference>
<dbReference type="CDD" id="cd00167">
    <property type="entry name" value="SANT"/>
    <property type="match status" value="2"/>
</dbReference>
<gene>
    <name evidence="7" type="ORF">PIB30_011579</name>
</gene>
<evidence type="ECO:0000256" key="4">
    <source>
        <dbReference type="SAM" id="MobiDB-lite"/>
    </source>
</evidence>
<feature type="domain" description="Myb-like" evidence="5">
    <location>
        <begin position="11"/>
        <end position="63"/>
    </location>
</feature>
<sequence>MGRSSPCCSKAQDLKRGAWTADEDKILRDYIRLHGHGRWRNLPQKAGLKRCGKSCRLRWLNYLRPDIKRGNISSDEEELIIRLHNLLGNRWSLIAGRLPGRTDNEIKNYWNTNLSKRINNHNQRQTTNTSSSSLQPTLPQTEPTPFKIDFPVIRTKATKCSKPLLINNNDPPLLLHNNPTNNAAQSTQLLDSATANNHNNNSVLSSMVTNQNMQPATTSNGFVSFFNEDDDKELLSKTDLLIDDYCNLDDAAGGFHDLLINSDVMGDELLLLSPYSDQPTTVFSDDILNQWTHSYFTATDDDDHHVNDDDNNVSIINHHFQQSND</sequence>
<feature type="domain" description="Myb-like" evidence="5">
    <location>
        <begin position="64"/>
        <end position="114"/>
    </location>
</feature>
<dbReference type="Pfam" id="PF00249">
    <property type="entry name" value="Myb_DNA-binding"/>
    <property type="match status" value="2"/>
</dbReference>
<feature type="compositionally biased region" description="Low complexity" evidence="4">
    <location>
        <begin position="122"/>
        <end position="145"/>
    </location>
</feature>
<dbReference type="PANTHER" id="PTHR47999:SF86">
    <property type="entry name" value="MYB-RELATED PROTEIN MYB4-LIKE"/>
    <property type="match status" value="1"/>
</dbReference>
<dbReference type="EMBL" id="JASCZI010120857">
    <property type="protein sequence ID" value="MED6156120.1"/>
    <property type="molecule type" value="Genomic_DNA"/>
</dbReference>
<dbReference type="PANTHER" id="PTHR47999">
    <property type="entry name" value="TRANSCRIPTION FACTOR MYB8-RELATED-RELATED"/>
    <property type="match status" value="1"/>
</dbReference>
<evidence type="ECO:0000313" key="8">
    <source>
        <dbReference type="Proteomes" id="UP001341840"/>
    </source>
</evidence>
<feature type="domain" description="HTH myb-type" evidence="6">
    <location>
        <begin position="11"/>
        <end position="63"/>
    </location>
</feature>
<evidence type="ECO:0000256" key="2">
    <source>
        <dbReference type="ARBA" id="ARBA00023125"/>
    </source>
</evidence>
<dbReference type="InterPro" id="IPR015495">
    <property type="entry name" value="Myb_TF_plants"/>
</dbReference>
<dbReference type="SUPFAM" id="SSF46689">
    <property type="entry name" value="Homeodomain-like"/>
    <property type="match status" value="1"/>
</dbReference>
<proteinExistence type="predicted"/>
<evidence type="ECO:0000313" key="7">
    <source>
        <dbReference type="EMBL" id="MED6156120.1"/>
    </source>
</evidence>